<name>A0A6J1W0G4_9SAUR</name>
<dbReference type="GO" id="GO:0030036">
    <property type="term" value="P:actin cytoskeleton organization"/>
    <property type="evidence" value="ECO:0007669"/>
    <property type="project" value="TreeGrafter"/>
</dbReference>
<dbReference type="AlphaFoldDB" id="A0A6J1W0G4"/>
<dbReference type="GeneID" id="113430635"/>
<feature type="compositionally biased region" description="Low complexity" evidence="2">
    <location>
        <begin position="48"/>
        <end position="62"/>
    </location>
</feature>
<dbReference type="Proteomes" id="UP000504612">
    <property type="component" value="Unplaced"/>
</dbReference>
<organism evidence="3 4">
    <name type="scientific">Notechis scutatus</name>
    <name type="common">mainland tiger snake</name>
    <dbReference type="NCBI Taxonomy" id="8663"/>
    <lineage>
        <taxon>Eukaryota</taxon>
        <taxon>Metazoa</taxon>
        <taxon>Chordata</taxon>
        <taxon>Craniata</taxon>
        <taxon>Vertebrata</taxon>
        <taxon>Euteleostomi</taxon>
        <taxon>Lepidosauria</taxon>
        <taxon>Squamata</taxon>
        <taxon>Bifurcata</taxon>
        <taxon>Unidentata</taxon>
        <taxon>Episquamata</taxon>
        <taxon>Toxicofera</taxon>
        <taxon>Serpentes</taxon>
        <taxon>Colubroidea</taxon>
        <taxon>Elapidae</taxon>
        <taxon>Hydrophiinae</taxon>
        <taxon>Notechis</taxon>
    </lineage>
</organism>
<evidence type="ECO:0000313" key="4">
    <source>
        <dbReference type="RefSeq" id="XP_026548847.1"/>
    </source>
</evidence>
<keyword evidence="3" id="KW-1185">Reference proteome</keyword>
<dbReference type="GO" id="GO:0005829">
    <property type="term" value="C:cytosol"/>
    <property type="evidence" value="ECO:0007669"/>
    <property type="project" value="TreeGrafter"/>
</dbReference>
<feature type="region of interest" description="Disordered" evidence="2">
    <location>
        <begin position="86"/>
        <end position="105"/>
    </location>
</feature>
<protein>
    <submittedName>
        <fullName evidence="4">Rho guanine nucleotide exchange factor 10-like protein</fullName>
    </submittedName>
</protein>
<reference evidence="4" key="1">
    <citation type="submission" date="2025-08" db="UniProtKB">
        <authorList>
            <consortium name="RefSeq"/>
        </authorList>
    </citation>
    <scope>IDENTIFICATION</scope>
</reference>
<evidence type="ECO:0000256" key="2">
    <source>
        <dbReference type="SAM" id="MobiDB-lite"/>
    </source>
</evidence>
<dbReference type="GO" id="GO:0032933">
    <property type="term" value="P:SREBP signaling pathway"/>
    <property type="evidence" value="ECO:0007669"/>
    <property type="project" value="TreeGrafter"/>
</dbReference>
<dbReference type="KEGG" id="nss:113430635"/>
<dbReference type="GO" id="GO:0051496">
    <property type="term" value="P:positive regulation of stress fiber assembly"/>
    <property type="evidence" value="ECO:0007669"/>
    <property type="project" value="TreeGrafter"/>
</dbReference>
<dbReference type="PANTHER" id="PTHR12877:SF16">
    <property type="entry name" value="RHO GUANINE NUCLEOTIDE EXCHANGE FACTOR 10-LIKE PROTEIN"/>
    <property type="match status" value="1"/>
</dbReference>
<gene>
    <name evidence="4" type="primary">LOC113430635</name>
</gene>
<proteinExistence type="predicted"/>
<accession>A0A6J1W0G4</accession>
<dbReference type="GO" id="GO:0005085">
    <property type="term" value="F:guanyl-nucleotide exchange factor activity"/>
    <property type="evidence" value="ECO:0007669"/>
    <property type="project" value="UniProtKB-KW"/>
</dbReference>
<feature type="region of interest" description="Disordered" evidence="2">
    <location>
        <begin position="30"/>
        <end position="65"/>
    </location>
</feature>
<evidence type="ECO:0000256" key="1">
    <source>
        <dbReference type="ARBA" id="ARBA00022658"/>
    </source>
</evidence>
<sequence length="176" mass="19028">MVSLNGHCGPVDFLAVAFSTLSPEVLKSDKEDDAANDGGALMDEAHPSARSSDVSAPDSSSSTREIRKKGILLQYRLRSTTHLPGQLLSMRDTPSPAGGNSFEHTEEDGSIYEMADDPDIWVRSRPCAKESHRKEISSLAVISGGRGYRNFNANGRPPSSSESDSTLLLWQVPLIL</sequence>
<keyword evidence="1" id="KW-0344">Guanine-nucleotide releasing factor</keyword>
<dbReference type="Pfam" id="PF19056">
    <property type="entry name" value="WD40_2"/>
    <property type="match status" value="1"/>
</dbReference>
<dbReference type="PANTHER" id="PTHR12877">
    <property type="entry name" value="RHO GUANINE NUCLEOTIDE EXCHANGE FACTOR"/>
    <property type="match status" value="1"/>
</dbReference>
<dbReference type="InterPro" id="IPR039919">
    <property type="entry name" value="ARHGEF10/ARHGEF17"/>
</dbReference>
<dbReference type="RefSeq" id="XP_026548847.1">
    <property type="nucleotide sequence ID" value="XM_026693062.1"/>
</dbReference>
<evidence type="ECO:0000313" key="3">
    <source>
        <dbReference type="Proteomes" id="UP000504612"/>
    </source>
</evidence>